<proteinExistence type="inferred from homology"/>
<evidence type="ECO:0000259" key="6">
    <source>
        <dbReference type="Pfam" id="PF05209"/>
    </source>
</evidence>
<dbReference type="Proteomes" id="UP000753376">
    <property type="component" value="Unassembled WGS sequence"/>
</dbReference>
<evidence type="ECO:0000256" key="4">
    <source>
        <dbReference type="SAM" id="MobiDB-lite"/>
    </source>
</evidence>
<evidence type="ECO:0000256" key="1">
    <source>
        <dbReference type="ARBA" id="ARBA00006291"/>
    </source>
</evidence>
<comment type="caution">
    <text evidence="7">The sequence shown here is derived from an EMBL/GenBank/DDBJ whole genome shotgun (WGS) entry which is preliminary data.</text>
</comment>
<comment type="function">
    <text evidence="2 3">Cell division inhibitor that blocks the formation of polar Z ring septums. Rapidly oscillates between the poles of the cell to destabilize FtsZ filaments that have formed before they mature into polar Z rings. Prevents FtsZ polymerization.</text>
</comment>
<accession>A0ABS6AEH5</accession>
<gene>
    <name evidence="3 7" type="primary">minC</name>
    <name evidence="7" type="ORF">KO508_17945</name>
</gene>
<dbReference type="HAMAP" id="MF_00267">
    <property type="entry name" value="MinC"/>
    <property type="match status" value="1"/>
</dbReference>
<dbReference type="Pfam" id="PF05209">
    <property type="entry name" value="MinC_N"/>
    <property type="match status" value="1"/>
</dbReference>
<evidence type="ECO:0000259" key="5">
    <source>
        <dbReference type="Pfam" id="PF03775"/>
    </source>
</evidence>
<keyword evidence="3" id="KW-0717">Septation</keyword>
<organism evidence="7 8">
    <name type="scientific">Marinobacter salexigens</name>
    <dbReference type="NCBI Taxonomy" id="1925763"/>
    <lineage>
        <taxon>Bacteria</taxon>
        <taxon>Pseudomonadati</taxon>
        <taxon>Pseudomonadota</taxon>
        <taxon>Gammaproteobacteria</taxon>
        <taxon>Pseudomonadales</taxon>
        <taxon>Marinobacteraceae</taxon>
        <taxon>Marinobacter</taxon>
    </lineage>
</organism>
<dbReference type="NCBIfam" id="TIGR01222">
    <property type="entry name" value="minC"/>
    <property type="match status" value="1"/>
</dbReference>
<dbReference type="EMBL" id="JAHKPV010000021">
    <property type="protein sequence ID" value="MBU2875885.1"/>
    <property type="molecule type" value="Genomic_DNA"/>
</dbReference>
<dbReference type="Pfam" id="PF03775">
    <property type="entry name" value="MinC_C"/>
    <property type="match status" value="1"/>
</dbReference>
<comment type="subunit">
    <text evidence="3">Interacts with MinD and FtsZ.</text>
</comment>
<keyword evidence="3" id="KW-0132">Cell division</keyword>
<feature type="domain" description="Septum formation inhibitor MinC N-terminal" evidence="6">
    <location>
        <begin position="13"/>
        <end position="84"/>
    </location>
</feature>
<name>A0ABS6AEH5_9GAMM</name>
<dbReference type="RefSeq" id="WP_216009627.1">
    <property type="nucleotide sequence ID" value="NZ_JAHKPV010000021.1"/>
</dbReference>
<dbReference type="InterPro" id="IPR005526">
    <property type="entry name" value="Septum_form_inhib_MinC_C"/>
</dbReference>
<feature type="domain" description="Septum formation inhibitor MinC C-terminal" evidence="5">
    <location>
        <begin position="143"/>
        <end position="243"/>
    </location>
</feature>
<dbReference type="PANTHER" id="PTHR34108">
    <property type="entry name" value="SEPTUM SITE-DETERMINING PROTEIN MINC"/>
    <property type="match status" value="1"/>
</dbReference>
<dbReference type="PANTHER" id="PTHR34108:SF1">
    <property type="entry name" value="SEPTUM SITE-DETERMINING PROTEIN MINC"/>
    <property type="match status" value="1"/>
</dbReference>
<evidence type="ECO:0000313" key="7">
    <source>
        <dbReference type="EMBL" id="MBU2875885.1"/>
    </source>
</evidence>
<keyword evidence="8" id="KW-1185">Reference proteome</keyword>
<keyword evidence="3" id="KW-0131">Cell cycle</keyword>
<reference evidence="7 8" key="1">
    <citation type="submission" date="2021-05" db="EMBL/GenBank/DDBJ databases">
        <title>Draft genomes of bacteria isolated from model marine particles.</title>
        <authorList>
            <person name="Datta M.S."/>
            <person name="Schwartzman J.A."/>
            <person name="Enke T.N."/>
            <person name="Saavedra J."/>
            <person name="Cermak N."/>
            <person name="Cordero O.X."/>
        </authorList>
    </citation>
    <scope>NUCLEOTIDE SEQUENCE [LARGE SCALE GENOMIC DNA]</scope>
    <source>
        <strain evidence="7 8">D2M19</strain>
    </source>
</reference>
<protein>
    <recommendedName>
        <fullName evidence="3">Probable septum site-determining protein MinC</fullName>
    </recommendedName>
</protein>
<sequence length="249" mass="26957">MSDTATTRAQQVFQLKSASVSMTALELYYFDNDEFEDTLRNKISQAPGFFRDIPLIISLEKYEGLDSELDFFKIIGACRRNNIHVIGVRGGNDDQRRLARGASLALMPGNGQRDRGHEAEAETVPAPAAPEPQAVKEAPVTKVISHPVRSGQQIHAPEGDLVILAPVQAGAEVLAAGNIHVYGPLRGRALAGIHGAESARIFCQSLEAELVSIAGHYKISEDLQNSGWKSAVQIQLRDDLLVVAPLDKA</sequence>
<evidence type="ECO:0000256" key="2">
    <source>
        <dbReference type="ARBA" id="ARBA00025606"/>
    </source>
</evidence>
<dbReference type="InterPro" id="IPR013033">
    <property type="entry name" value="MinC"/>
</dbReference>
<evidence type="ECO:0000313" key="8">
    <source>
        <dbReference type="Proteomes" id="UP000753376"/>
    </source>
</evidence>
<comment type="similarity">
    <text evidence="1 3">Belongs to the MinC family.</text>
</comment>
<feature type="region of interest" description="Disordered" evidence="4">
    <location>
        <begin position="104"/>
        <end position="126"/>
    </location>
</feature>
<evidence type="ECO:0000256" key="3">
    <source>
        <dbReference type="HAMAP-Rule" id="MF_00267"/>
    </source>
</evidence>
<dbReference type="InterPro" id="IPR007874">
    <property type="entry name" value="MinC_N"/>
</dbReference>